<evidence type="ECO:0000313" key="1">
    <source>
        <dbReference type="EMBL" id="GAI39504.1"/>
    </source>
</evidence>
<comment type="caution">
    <text evidence="1">The sequence shown here is derived from an EMBL/GenBank/DDBJ whole genome shotgun (WGS) entry which is preliminary data.</text>
</comment>
<reference evidence="1" key="1">
    <citation type="journal article" date="2014" name="Front. Microbiol.">
        <title>High frequency of phylogenetically diverse reductive dehalogenase-homologous genes in deep subseafloor sedimentary metagenomes.</title>
        <authorList>
            <person name="Kawai M."/>
            <person name="Futagami T."/>
            <person name="Toyoda A."/>
            <person name="Takaki Y."/>
            <person name="Nishi S."/>
            <person name="Hori S."/>
            <person name="Arai W."/>
            <person name="Tsubouchi T."/>
            <person name="Morono Y."/>
            <person name="Uchiyama I."/>
            <person name="Ito T."/>
            <person name="Fujiyama A."/>
            <person name="Inagaki F."/>
            <person name="Takami H."/>
        </authorList>
    </citation>
    <scope>NUCLEOTIDE SEQUENCE</scope>
    <source>
        <strain evidence="1">Expedition CK06-06</strain>
    </source>
</reference>
<dbReference type="EMBL" id="BARV01028959">
    <property type="protein sequence ID" value="GAI39504.1"/>
    <property type="molecule type" value="Genomic_DNA"/>
</dbReference>
<protein>
    <submittedName>
        <fullName evidence="1">Uncharacterized protein</fullName>
    </submittedName>
</protein>
<dbReference type="AlphaFoldDB" id="X1Q8D2"/>
<accession>X1Q8D2</accession>
<organism evidence="1">
    <name type="scientific">marine sediment metagenome</name>
    <dbReference type="NCBI Taxonomy" id="412755"/>
    <lineage>
        <taxon>unclassified sequences</taxon>
        <taxon>metagenomes</taxon>
        <taxon>ecological metagenomes</taxon>
    </lineage>
</organism>
<gene>
    <name evidence="1" type="ORF">S06H3_46256</name>
</gene>
<sequence>MNIRKLAYTLAVIMVSYDVLSKNAPLSTFKIRNRISRSEIMLALFTVVPKVSPV</sequence>
<name>X1Q8D2_9ZZZZ</name>
<proteinExistence type="predicted"/>